<dbReference type="RefSeq" id="WP_167081413.1">
    <property type="nucleotide sequence ID" value="NZ_VVIW01000035.1"/>
</dbReference>
<name>A0ABX0MD48_9BURK</name>
<reference evidence="2 3" key="1">
    <citation type="submission" date="2019-09" db="EMBL/GenBank/DDBJ databases">
        <title>Taxonomy of Antarctic Massilia spp.: description of Massilia rubra sp. nov., Massilia aquatica sp. nov., Massilia mucilaginosa sp. nov., Massilia frigida sp. nov. isolated from streams, lakes and regoliths.</title>
        <authorList>
            <person name="Holochova P."/>
            <person name="Sedlacek I."/>
            <person name="Kralova S."/>
            <person name="Maslanova I."/>
            <person name="Busse H.-J."/>
            <person name="Stankova E."/>
            <person name="Vrbovska V."/>
            <person name="Kovarovic V."/>
            <person name="Bartak M."/>
            <person name="Svec P."/>
            <person name="Pantucek R."/>
        </authorList>
    </citation>
    <scope>NUCLEOTIDE SEQUENCE [LARGE SCALE GENOMIC DNA]</scope>
    <source>
        <strain evidence="2 3">CCM 8693</strain>
    </source>
</reference>
<feature type="domain" description="DUF2169" evidence="1">
    <location>
        <begin position="22"/>
        <end position="321"/>
    </location>
</feature>
<dbReference type="InterPro" id="IPR018683">
    <property type="entry name" value="DUF2169"/>
</dbReference>
<evidence type="ECO:0000259" key="1">
    <source>
        <dbReference type="Pfam" id="PF09937"/>
    </source>
</evidence>
<dbReference type="EMBL" id="VVIW01000035">
    <property type="protein sequence ID" value="NHZ44603.1"/>
    <property type="molecule type" value="Genomic_DNA"/>
</dbReference>
<evidence type="ECO:0000313" key="2">
    <source>
        <dbReference type="EMBL" id="NHZ44603.1"/>
    </source>
</evidence>
<gene>
    <name evidence="2" type="ORF">F1609_31260</name>
</gene>
<accession>A0ABX0MD48</accession>
<proteinExistence type="predicted"/>
<keyword evidence="3" id="KW-1185">Reference proteome</keyword>
<dbReference type="Proteomes" id="UP000819052">
    <property type="component" value="Unassembled WGS sequence"/>
</dbReference>
<sequence length="372" mass="41369">MKIVIDSKYVTADIAIALDVAGREHLVIAAKSTWSIPLPGQRPRPLPPQPLVQSDVYAGEPGESAMLYGADFARFKPRCDVLFNASAHAPEGLPVTEMLVAWQVGPLRKGLRVIGPRTWRNTLGLMTLSKPALFTSQPLHYGFAFGGTRQYEKNPGEILYETFLENPAGVGWAGPRTRSQLHDEPAPSLEAMDDAIRSPKGAHIAAAFSAIGRHWAPRKDYAGTYDDAWRKNVFPLLPADYDERHNQCAPDGQQMDYPQGGEQVVLRNMMRGRPDVRFALPQLNQQTVRMLRTDYSNEILSPVADTLYFEPDENRFSVVWRVSVPIRRRLQEFDTLAIGPVNAAWWNDKSLGRDVSGCAGCGDENAEDEVSL</sequence>
<evidence type="ECO:0000313" key="3">
    <source>
        <dbReference type="Proteomes" id="UP000819052"/>
    </source>
</evidence>
<dbReference type="Pfam" id="PF09937">
    <property type="entry name" value="DUF2169"/>
    <property type="match status" value="1"/>
</dbReference>
<organism evidence="2 3">
    <name type="scientific">Massilia aquatica</name>
    <dbReference type="NCBI Taxonomy" id="2609000"/>
    <lineage>
        <taxon>Bacteria</taxon>
        <taxon>Pseudomonadati</taxon>
        <taxon>Pseudomonadota</taxon>
        <taxon>Betaproteobacteria</taxon>
        <taxon>Burkholderiales</taxon>
        <taxon>Oxalobacteraceae</taxon>
        <taxon>Telluria group</taxon>
        <taxon>Massilia</taxon>
    </lineage>
</organism>
<protein>
    <submittedName>
        <fullName evidence="2">DUF2169 domain-containing protein</fullName>
    </submittedName>
</protein>
<comment type="caution">
    <text evidence="2">The sequence shown here is derived from an EMBL/GenBank/DDBJ whole genome shotgun (WGS) entry which is preliminary data.</text>
</comment>